<dbReference type="InterPro" id="IPR036188">
    <property type="entry name" value="FAD/NAD-bd_sf"/>
</dbReference>
<evidence type="ECO:0000313" key="8">
    <source>
        <dbReference type="Proteomes" id="UP000256970"/>
    </source>
</evidence>
<feature type="binding site" evidence="6">
    <location>
        <position position="105"/>
    </location>
    <ligand>
        <name>substrate</name>
    </ligand>
</feature>
<comment type="similarity">
    <text evidence="6">Belongs to the THI4 family.</text>
</comment>
<dbReference type="GO" id="GO:0009570">
    <property type="term" value="C:chloroplast stroma"/>
    <property type="evidence" value="ECO:0007669"/>
    <property type="project" value="UniProtKB-UniRule"/>
</dbReference>
<dbReference type="Proteomes" id="UP000256970">
    <property type="component" value="Unassembled WGS sequence"/>
</dbReference>
<reference evidence="7 8" key="1">
    <citation type="submission" date="2016-10" db="EMBL/GenBank/DDBJ databases">
        <authorList>
            <person name="Cai Z."/>
        </authorList>
    </citation>
    <scope>NUCLEOTIDE SEQUENCE [LARGE SCALE GENOMIC DNA]</scope>
</reference>
<dbReference type="NCBIfam" id="TIGR00292">
    <property type="entry name" value="sulfide-dependent adenosine diphosphate thiazole synthase"/>
    <property type="match status" value="1"/>
</dbReference>
<comment type="cofactor">
    <cofactor evidence="6">
        <name>Fe cation</name>
        <dbReference type="ChEBI" id="CHEBI:24875"/>
    </cofactor>
    <text evidence="6">Binds 1 Fe cation per subunit.</text>
</comment>
<dbReference type="InterPro" id="IPR002922">
    <property type="entry name" value="Thi4_fam"/>
</dbReference>
<evidence type="ECO:0000313" key="7">
    <source>
        <dbReference type="EMBL" id="SZX65091.1"/>
    </source>
</evidence>
<keyword evidence="8" id="KW-1185">Reference proteome</keyword>
<dbReference type="Gene3D" id="3.50.50.60">
    <property type="entry name" value="FAD/NAD(P)-binding domain"/>
    <property type="match status" value="2"/>
</dbReference>
<keyword evidence="2 6" id="KW-0479">Metal-binding</keyword>
<dbReference type="GO" id="GO:0052837">
    <property type="term" value="P:thiazole biosynthetic process"/>
    <property type="evidence" value="ECO:0007669"/>
    <property type="project" value="UniProtKB-UniRule"/>
</dbReference>
<comment type="catalytic activity">
    <reaction evidence="6">
        <text>[ADP-thiazole synthase]-L-cysteine + glycine + NAD(+) = [ADP-thiazole synthase]-dehydroalanine + ADP-5-ethyl-4-methylthiazole-2-carboxylate + nicotinamide + 3 H2O + 2 H(+)</text>
        <dbReference type="Rhea" id="RHEA:55708"/>
        <dbReference type="Rhea" id="RHEA-COMP:14264"/>
        <dbReference type="Rhea" id="RHEA-COMP:14265"/>
        <dbReference type="ChEBI" id="CHEBI:15377"/>
        <dbReference type="ChEBI" id="CHEBI:15378"/>
        <dbReference type="ChEBI" id="CHEBI:17154"/>
        <dbReference type="ChEBI" id="CHEBI:29950"/>
        <dbReference type="ChEBI" id="CHEBI:57305"/>
        <dbReference type="ChEBI" id="CHEBI:57540"/>
        <dbReference type="ChEBI" id="CHEBI:90873"/>
        <dbReference type="ChEBI" id="CHEBI:139151"/>
        <dbReference type="EC" id="2.4.2.60"/>
    </reaction>
</comment>
<dbReference type="Gene3D" id="6.10.250.2840">
    <property type="match status" value="1"/>
</dbReference>
<evidence type="ECO:0000256" key="1">
    <source>
        <dbReference type="ARBA" id="ARBA00022679"/>
    </source>
</evidence>
<feature type="modified residue" description="2,3-didehydroalanine (Cys)" evidence="6">
    <location>
        <position position="235"/>
    </location>
</feature>
<dbReference type="EC" id="2.4.2.60" evidence="6"/>
<proteinExistence type="inferred from homology"/>
<accession>A0A383VIR4</accession>
<evidence type="ECO:0000256" key="2">
    <source>
        <dbReference type="ARBA" id="ARBA00022723"/>
    </source>
</evidence>
<dbReference type="STRING" id="3088.A0A383VIR4"/>
<comment type="subunit">
    <text evidence="6">Homooctamer.</text>
</comment>
<dbReference type="GO" id="GO:0005829">
    <property type="term" value="C:cytosol"/>
    <property type="evidence" value="ECO:0007669"/>
    <property type="project" value="UniProtKB-UniRule"/>
</dbReference>
<feature type="binding site" evidence="6">
    <location>
        <position position="252"/>
    </location>
    <ligand>
        <name>substrate</name>
    </ligand>
</feature>
<dbReference type="GO" id="GO:0160205">
    <property type="term" value="F:cysteine-dependent adenosine diphosphate thiazole synthase activity"/>
    <property type="evidence" value="ECO:0007669"/>
    <property type="project" value="UniProtKB-EC"/>
</dbReference>
<keyword evidence="3 6" id="KW-0784">Thiamine biosynthesis</keyword>
<gene>
    <name evidence="6" type="primary">THI1</name>
    <name evidence="7" type="ORF">BQ4739_LOCUS5546</name>
</gene>
<keyword evidence="4 6" id="KW-0408">Iron</keyword>
<dbReference type="PANTHER" id="PTHR43422">
    <property type="entry name" value="THIAMINE THIAZOLE SYNTHASE"/>
    <property type="match status" value="1"/>
</dbReference>
<keyword evidence="1 6" id="KW-0808">Transferase</keyword>
<dbReference type="Pfam" id="PF01946">
    <property type="entry name" value="Thi4"/>
    <property type="match status" value="2"/>
</dbReference>
<dbReference type="GO" id="GO:0009228">
    <property type="term" value="P:thiamine biosynthetic process"/>
    <property type="evidence" value="ECO:0007669"/>
    <property type="project" value="UniProtKB-UniRule"/>
</dbReference>
<feature type="binding site" evidence="6">
    <location>
        <position position="134"/>
    </location>
    <ligand>
        <name>substrate</name>
    </ligand>
</feature>
<organism evidence="7 8">
    <name type="scientific">Tetradesmus obliquus</name>
    <name type="common">Green alga</name>
    <name type="synonym">Acutodesmus obliquus</name>
    <dbReference type="NCBI Taxonomy" id="3088"/>
    <lineage>
        <taxon>Eukaryota</taxon>
        <taxon>Viridiplantae</taxon>
        <taxon>Chlorophyta</taxon>
        <taxon>core chlorophytes</taxon>
        <taxon>Chlorophyceae</taxon>
        <taxon>CS clade</taxon>
        <taxon>Sphaeropleales</taxon>
        <taxon>Scenedesmaceae</taxon>
        <taxon>Tetradesmus</taxon>
    </lineage>
</organism>
<evidence type="ECO:0000256" key="3">
    <source>
        <dbReference type="ARBA" id="ARBA00022977"/>
    </source>
</evidence>
<name>A0A383VIR4_TETOB</name>
<keyword evidence="6" id="KW-0934">Plastid</keyword>
<dbReference type="EMBL" id="FNXT01000550">
    <property type="protein sequence ID" value="SZX65091.1"/>
    <property type="molecule type" value="Genomic_DNA"/>
</dbReference>
<evidence type="ECO:0000256" key="5">
    <source>
        <dbReference type="ARBA" id="ARBA00023027"/>
    </source>
</evidence>
<keyword evidence="6" id="KW-0150">Chloroplast</keyword>
<comment type="function">
    <text evidence="6">Involved in biosynthesis of the thiamine precursor thiazole. Catalyzes the conversion of NAD and glycine to adenosine diphosphate 5-(2-hydroxyethyl)-4-methylthiazole-2-carboxylic acid (ADT), an adenylated thiazole intermediate. The reaction includes an iron-dependent sulfide transfer from a conserved cysteine residue of the protein to a thiazole intermediate. The enzyme can only undergo a single turnover, which suggests it is a suicide enzyme. May have additional roles in adaptation to various stress conditions and in DNA damage tolerance.</text>
</comment>
<dbReference type="HAMAP" id="MF_03158">
    <property type="entry name" value="THI4"/>
    <property type="match status" value="1"/>
</dbReference>
<feature type="binding site" evidence="6">
    <location>
        <position position="237"/>
    </location>
    <ligand>
        <name>substrate</name>
    </ligand>
</feature>
<keyword evidence="5 6" id="KW-0520">NAD</keyword>
<dbReference type="AlphaFoldDB" id="A0A383VIR4"/>
<feature type="binding site" evidence="6">
    <location>
        <position position="325"/>
    </location>
    <ligand>
        <name>substrate</name>
    </ligand>
</feature>
<sequence length="381" mass="39901">MAAMLSRSSVRVFASAAKDNKPRASANRVVPKASLNDAPKQYIETGAEAPMPTGSLPSMATTPFDNYQFAPIREATVSRAMTKRYFGDLDNYAESDVVIIGAGSAGLSCAYELSKIAPDVRVAIIEQNVSPGGGAWLGGQLFSAMVVRKPADKLMAELGVEYEDEGDYVVVKHAALMTSTLLSKVLAAPNVKLFNATAAEDLIIREDPNVRGGKYVGGVVTNWTLVTLHHDTQSCMDPNVIEAQVVVSSCGHDGPMGAHSVKRLAKLGMVPDVPGMAALDMNSRLAKLGMVPDVPGMAALDMNSAEDRIVNNTREVVPGMVLCGMELSEVDGSPRMGPTFGAMFVSGQKAAHVALAALRKRQAAAAAKKAATGAAAEAIAA</sequence>
<evidence type="ECO:0000256" key="6">
    <source>
        <dbReference type="HAMAP-Rule" id="MF_03158"/>
    </source>
</evidence>
<dbReference type="GO" id="GO:0005506">
    <property type="term" value="F:iron ion binding"/>
    <property type="evidence" value="ECO:0007669"/>
    <property type="project" value="UniProtKB-UniRule"/>
</dbReference>
<dbReference type="PANTHER" id="PTHR43422:SF3">
    <property type="entry name" value="THIAMINE THIAZOLE SYNTHASE"/>
    <property type="match status" value="1"/>
</dbReference>
<feature type="binding site" evidence="6">
    <location>
        <begin position="335"/>
        <end position="337"/>
    </location>
    <ligand>
        <name>substrate</name>
    </ligand>
</feature>
<dbReference type="InterPro" id="IPR027495">
    <property type="entry name" value="Sti35"/>
</dbReference>
<protein>
    <recommendedName>
        <fullName evidence="6">Thiamine thiazole synthase, chloroplastic</fullName>
    </recommendedName>
    <alternativeName>
        <fullName evidence="6">Thiazole biosynthetic enzyme</fullName>
        <ecNumber evidence="6">2.4.2.60</ecNumber>
    </alternativeName>
</protein>
<feature type="binding site" evidence="6">
    <location>
        <begin position="126"/>
        <end position="127"/>
    </location>
    <ligand>
        <name>substrate</name>
    </ligand>
</feature>
<evidence type="ECO:0000256" key="4">
    <source>
        <dbReference type="ARBA" id="ARBA00023004"/>
    </source>
</evidence>
<comment type="PTM">
    <text evidence="6">During the catalytic reaction, a sulfide is transferred from Cys-235 to a reaction intermediate, generating a dehydroalanine residue.</text>
</comment>
<feature type="binding site" evidence="6">
    <location>
        <position position="199"/>
    </location>
    <ligand>
        <name>substrate</name>
    </ligand>
</feature>
<comment type="subcellular location">
    <subcellularLocation>
        <location evidence="6">Plastid</location>
        <location evidence="6">Chloroplast</location>
    </subcellularLocation>
</comment>
<dbReference type="SUPFAM" id="SSF51905">
    <property type="entry name" value="FAD/NAD(P)-binding domain"/>
    <property type="match status" value="1"/>
</dbReference>